<keyword evidence="1" id="KW-0732">Signal</keyword>
<gene>
    <name evidence="3" type="ORF">BS50DRAFT_540602</name>
</gene>
<dbReference type="EMBL" id="KZ678128">
    <property type="protein sequence ID" value="PSN74932.1"/>
    <property type="molecule type" value="Genomic_DNA"/>
</dbReference>
<dbReference type="InterPro" id="IPR011041">
    <property type="entry name" value="Quinoprot_gluc/sorb_DH_b-prop"/>
</dbReference>
<reference evidence="3 4" key="1">
    <citation type="journal article" date="2018" name="Front. Microbiol.">
        <title>Genome-Wide Analysis of Corynespora cassiicola Leaf Fall Disease Putative Effectors.</title>
        <authorList>
            <person name="Lopez D."/>
            <person name="Ribeiro S."/>
            <person name="Label P."/>
            <person name="Fumanal B."/>
            <person name="Venisse J.S."/>
            <person name="Kohler A."/>
            <person name="de Oliveira R.R."/>
            <person name="Labutti K."/>
            <person name="Lipzen A."/>
            <person name="Lail K."/>
            <person name="Bauer D."/>
            <person name="Ohm R.A."/>
            <person name="Barry K.W."/>
            <person name="Spatafora J."/>
            <person name="Grigoriev I.V."/>
            <person name="Martin F.M."/>
            <person name="Pujade-Renaud V."/>
        </authorList>
    </citation>
    <scope>NUCLEOTIDE SEQUENCE [LARGE SCALE GENOMIC DNA]</scope>
    <source>
        <strain evidence="3 4">Philippines</strain>
    </source>
</reference>
<organism evidence="3 4">
    <name type="scientific">Corynespora cassiicola Philippines</name>
    <dbReference type="NCBI Taxonomy" id="1448308"/>
    <lineage>
        <taxon>Eukaryota</taxon>
        <taxon>Fungi</taxon>
        <taxon>Dikarya</taxon>
        <taxon>Ascomycota</taxon>
        <taxon>Pezizomycotina</taxon>
        <taxon>Dothideomycetes</taxon>
        <taxon>Pleosporomycetidae</taxon>
        <taxon>Pleosporales</taxon>
        <taxon>Corynesporascaceae</taxon>
        <taxon>Corynespora</taxon>
    </lineage>
</organism>
<evidence type="ECO:0000259" key="2">
    <source>
        <dbReference type="Pfam" id="PF22807"/>
    </source>
</evidence>
<dbReference type="OrthoDB" id="507128at2759"/>
<dbReference type="InterPro" id="IPR011042">
    <property type="entry name" value="6-blade_b-propeller_TolB-like"/>
</dbReference>
<protein>
    <submittedName>
        <fullName evidence="3">Soluble quino protein glucose dehydrogenase</fullName>
    </submittedName>
</protein>
<accession>A0A2T2PB89</accession>
<keyword evidence="4" id="KW-1185">Reference proteome</keyword>
<dbReference type="InterPro" id="IPR054539">
    <property type="entry name" value="Beta-prop_PDH"/>
</dbReference>
<dbReference type="AlphaFoldDB" id="A0A2T2PB89"/>
<sequence length="427" mass="46289">MHQSYISAITTLSLVLLTGVTAQKCPVIAPAFEPTFAEGYSGRVVVNGLKYPRSMVFDSVGNLLVLEQAGGGVRWIKLNDNGGTDVCVAETKQLINSPTLNHGIALSLDGKTLFVSNVGNAYAYPYNATTGTVGARKTLITGMRNEAVHLTRSLYPSQKVPGLLLVQRGSDGNIDPPAAIIETARSQIRIFNISEIMQKETEYAKGEVLAWGIRNSVGFVEHPTTGGVWSVDNGVDDMHREGQDVHENNPCEELNYLGTLADPNSPERGKHYGYPDCFPAWDPAPLPNNTNIKVGTQFLIGDSSENRTDAMCAKSIPPKLCFASHMTPLDIKFNAAGDTGYIAFHGSSVRTIPDGYRVSKVAFDPATGMPKEPPTSRSAEVPVMWNADTAMCDHTHCFRPCGLQWDSKGRLWMASDGTNEIWILNGA</sequence>
<feature type="signal peptide" evidence="1">
    <location>
        <begin position="1"/>
        <end position="22"/>
    </location>
</feature>
<evidence type="ECO:0000313" key="3">
    <source>
        <dbReference type="EMBL" id="PSN74932.1"/>
    </source>
</evidence>
<dbReference type="Pfam" id="PF22807">
    <property type="entry name" value="TrAA12"/>
    <property type="match status" value="1"/>
</dbReference>
<proteinExistence type="predicted"/>
<dbReference type="SUPFAM" id="SSF50952">
    <property type="entry name" value="Soluble quinoprotein glucose dehydrogenase"/>
    <property type="match status" value="1"/>
</dbReference>
<name>A0A2T2PB89_CORCC</name>
<evidence type="ECO:0000313" key="4">
    <source>
        <dbReference type="Proteomes" id="UP000240883"/>
    </source>
</evidence>
<feature type="chain" id="PRO_5015687441" evidence="1">
    <location>
        <begin position="23"/>
        <end position="427"/>
    </location>
</feature>
<dbReference type="Proteomes" id="UP000240883">
    <property type="component" value="Unassembled WGS sequence"/>
</dbReference>
<evidence type="ECO:0000256" key="1">
    <source>
        <dbReference type="SAM" id="SignalP"/>
    </source>
</evidence>
<feature type="domain" description="Pyrroloquinoline quinone-dependent pyranose dehydrogenase beta-propeller" evidence="2">
    <location>
        <begin position="34"/>
        <end position="425"/>
    </location>
</feature>
<dbReference type="Gene3D" id="2.120.10.30">
    <property type="entry name" value="TolB, C-terminal domain"/>
    <property type="match status" value="1"/>
</dbReference>